<sequence length="330" mass="36259">MSLDDLIQRADPIRDEPLDFDAAFDALREDIAAQPVVVRRRRRAPRKRLALPALALVAAAVAAVVFFAPGDHGTERAWADPLVKVAESVPRLLVGDWKVTRADQFEVGAGEMVFVDGSRKVELNWRGDGTLAGWVRDRAKVGPEQEPVEVQGTTARLFAYSEHDVTALWGQGDYVIEMRGNAVREALAALRTVSVDEWLGAMPASVVRPDDSDAVIDQMLVDINLPPGLDRSQLDTRGLPRDRYQLGARVVAAVACGWIELWLNGGEKERAEAVIELQSARSWTILKEMDREGDYPEVLFQYVDAVAGEGTVMGGKPLTVKETYKDALGC</sequence>
<proteinExistence type="predicted"/>
<name>A0ABT4RLG7_9ACTN</name>
<dbReference type="Proteomes" id="UP001147700">
    <property type="component" value="Unassembled WGS sequence"/>
</dbReference>
<evidence type="ECO:0000256" key="1">
    <source>
        <dbReference type="SAM" id="Phobius"/>
    </source>
</evidence>
<evidence type="ECO:0000313" key="2">
    <source>
        <dbReference type="EMBL" id="MDA0139366.1"/>
    </source>
</evidence>
<gene>
    <name evidence="2" type="ORF">OJ962_17820</name>
</gene>
<evidence type="ECO:0008006" key="4">
    <source>
        <dbReference type="Google" id="ProtNLM"/>
    </source>
</evidence>
<feature type="transmembrane region" description="Helical" evidence="1">
    <location>
        <begin position="49"/>
        <end position="68"/>
    </location>
</feature>
<dbReference type="RefSeq" id="WP_202958079.1">
    <property type="nucleotide sequence ID" value="NZ_JAPCID010000024.1"/>
</dbReference>
<keyword evidence="1" id="KW-0472">Membrane</keyword>
<keyword evidence="1" id="KW-1133">Transmembrane helix</keyword>
<accession>A0ABT4RLG7</accession>
<reference evidence="2" key="1">
    <citation type="submission" date="2022-10" db="EMBL/GenBank/DDBJ databases">
        <title>The WGS of Solirubrobacter sp. CPCC 204708.</title>
        <authorList>
            <person name="Jiang Z."/>
        </authorList>
    </citation>
    <scope>NUCLEOTIDE SEQUENCE</scope>
    <source>
        <strain evidence="2">CPCC 204708</strain>
    </source>
</reference>
<comment type="caution">
    <text evidence="2">The sequence shown here is derived from an EMBL/GenBank/DDBJ whole genome shotgun (WGS) entry which is preliminary data.</text>
</comment>
<protein>
    <recommendedName>
        <fullName evidence="4">DUF2092 domain-containing protein</fullName>
    </recommendedName>
</protein>
<organism evidence="2 3">
    <name type="scientific">Solirubrobacter deserti</name>
    <dbReference type="NCBI Taxonomy" id="2282478"/>
    <lineage>
        <taxon>Bacteria</taxon>
        <taxon>Bacillati</taxon>
        <taxon>Actinomycetota</taxon>
        <taxon>Thermoleophilia</taxon>
        <taxon>Solirubrobacterales</taxon>
        <taxon>Solirubrobacteraceae</taxon>
        <taxon>Solirubrobacter</taxon>
    </lineage>
</organism>
<dbReference type="EMBL" id="JAPCID010000024">
    <property type="protein sequence ID" value="MDA0139366.1"/>
    <property type="molecule type" value="Genomic_DNA"/>
</dbReference>
<evidence type="ECO:0000313" key="3">
    <source>
        <dbReference type="Proteomes" id="UP001147700"/>
    </source>
</evidence>
<keyword evidence="1" id="KW-0812">Transmembrane</keyword>
<keyword evidence="3" id="KW-1185">Reference proteome</keyword>